<keyword evidence="9 12" id="KW-1133">Transmembrane helix</keyword>
<evidence type="ECO:0000256" key="11">
    <source>
        <dbReference type="PIRSR" id="PIRSR600223-1"/>
    </source>
</evidence>
<evidence type="ECO:0000256" key="10">
    <source>
        <dbReference type="ARBA" id="ARBA00023136"/>
    </source>
</evidence>
<dbReference type="InterPro" id="IPR019766">
    <property type="entry name" value="Sign_pep_all-beta_subdom"/>
</dbReference>
<dbReference type="GO" id="GO:0004252">
    <property type="term" value="F:serine-type endopeptidase activity"/>
    <property type="evidence" value="ECO:0007669"/>
    <property type="project" value="InterPro"/>
</dbReference>
<evidence type="ECO:0000256" key="6">
    <source>
        <dbReference type="ARBA" id="ARBA00022475"/>
    </source>
</evidence>
<evidence type="ECO:0000259" key="13">
    <source>
        <dbReference type="Pfam" id="PF10502"/>
    </source>
</evidence>
<evidence type="ECO:0000256" key="8">
    <source>
        <dbReference type="ARBA" id="ARBA00022801"/>
    </source>
</evidence>
<gene>
    <name evidence="14" type="ORF">DET45_102257</name>
</gene>
<keyword evidence="6" id="KW-1003">Cell membrane</keyword>
<dbReference type="Gene3D" id="2.170.230.10">
    <property type="match status" value="1"/>
</dbReference>
<dbReference type="OrthoDB" id="9815782at2"/>
<feature type="transmembrane region" description="Helical" evidence="12">
    <location>
        <begin position="6"/>
        <end position="24"/>
    </location>
</feature>
<dbReference type="NCBIfam" id="TIGR02227">
    <property type="entry name" value="sigpep_I_bact"/>
    <property type="match status" value="1"/>
</dbReference>
<dbReference type="SUPFAM" id="SSF51306">
    <property type="entry name" value="LexA/Signal peptidase"/>
    <property type="match status" value="1"/>
</dbReference>
<dbReference type="Gene3D" id="2.10.109.10">
    <property type="entry name" value="Umud Fragment, subunit A"/>
    <property type="match status" value="1"/>
</dbReference>
<dbReference type="InterPro" id="IPR000223">
    <property type="entry name" value="Pept_S26A_signal_pept_1"/>
</dbReference>
<dbReference type="PANTHER" id="PTHR43390">
    <property type="entry name" value="SIGNAL PEPTIDASE I"/>
    <property type="match status" value="1"/>
</dbReference>
<comment type="subcellular location">
    <subcellularLocation>
        <location evidence="2">Cell membrane</location>
        <topology evidence="2">Multi-pass membrane protein</topology>
    </subcellularLocation>
    <subcellularLocation>
        <location evidence="12">Membrane</location>
        <topology evidence="12">Multi-pass membrane protein</topology>
    </subcellularLocation>
</comment>
<dbReference type="GO" id="GO:0009003">
    <property type="term" value="F:signal peptidase activity"/>
    <property type="evidence" value="ECO:0007669"/>
    <property type="project" value="UniProtKB-EC"/>
</dbReference>
<comment type="similarity">
    <text evidence="3 12">Belongs to the peptidase S26 family.</text>
</comment>
<dbReference type="EMBL" id="QGTT01000002">
    <property type="protein sequence ID" value="PWW15252.1"/>
    <property type="molecule type" value="Genomic_DNA"/>
</dbReference>
<evidence type="ECO:0000256" key="5">
    <source>
        <dbReference type="ARBA" id="ARBA00019232"/>
    </source>
</evidence>
<evidence type="ECO:0000313" key="15">
    <source>
        <dbReference type="Proteomes" id="UP000246964"/>
    </source>
</evidence>
<protein>
    <recommendedName>
        <fullName evidence="5 12">Signal peptidase I</fullName>
        <ecNumber evidence="4 12">3.4.21.89</ecNumber>
    </recommendedName>
</protein>
<evidence type="ECO:0000256" key="4">
    <source>
        <dbReference type="ARBA" id="ARBA00013208"/>
    </source>
</evidence>
<evidence type="ECO:0000256" key="2">
    <source>
        <dbReference type="ARBA" id="ARBA00004651"/>
    </source>
</evidence>
<evidence type="ECO:0000256" key="9">
    <source>
        <dbReference type="ARBA" id="ARBA00022989"/>
    </source>
</evidence>
<dbReference type="PANTHER" id="PTHR43390:SF1">
    <property type="entry name" value="CHLOROPLAST PROCESSING PEPTIDASE"/>
    <property type="match status" value="1"/>
</dbReference>
<dbReference type="Proteomes" id="UP000246964">
    <property type="component" value="Unassembled WGS sequence"/>
</dbReference>
<feature type="active site" evidence="11">
    <location>
        <position position="91"/>
    </location>
</feature>
<feature type="transmembrane region" description="Helical" evidence="12">
    <location>
        <begin position="60"/>
        <end position="81"/>
    </location>
</feature>
<name>A0A317QD98_9GAMM</name>
<dbReference type="InterPro" id="IPR019757">
    <property type="entry name" value="Pept_S26A_signal_pept_1_Lys-AS"/>
</dbReference>
<sequence length="307" mass="35912">MANFYSVLLTIVTLVAGALWWYDARYKKPVRLQRIQAEEQRLQQQLDEEARARIAPQGRLAEFAQSVFPVLFVILILRSFIFEPFRIPSASMMPTMLAGDFILVQKFSYSLRDPIFRTELMKTGTPQRGDIAVFKYPGNPQLDYIKRIIGTPGDRIIYRNKTLYLEPACVEQSSECPQMQVIERDVTAQDEVYFSRSTPLVRYQEQLGNVTHEILIDPTIAPRTPYFYQQEGTAPDEWIVPEGHYFFMGDNRDNSEDSRYWGFVPEHYLVGRATFIWMSFEMDRSRNSWLPQWVPTGVRWHRLGTVE</sequence>
<dbReference type="Pfam" id="PF10502">
    <property type="entry name" value="Peptidase_S26"/>
    <property type="match status" value="1"/>
</dbReference>
<dbReference type="PRINTS" id="PR00727">
    <property type="entry name" value="LEADERPTASE"/>
</dbReference>
<evidence type="ECO:0000313" key="14">
    <source>
        <dbReference type="EMBL" id="PWW15252.1"/>
    </source>
</evidence>
<keyword evidence="7 12" id="KW-0812">Transmembrane</keyword>
<dbReference type="GO" id="GO:0005886">
    <property type="term" value="C:plasma membrane"/>
    <property type="evidence" value="ECO:0007669"/>
    <property type="project" value="UniProtKB-SubCell"/>
</dbReference>
<evidence type="ECO:0000256" key="7">
    <source>
        <dbReference type="ARBA" id="ARBA00022692"/>
    </source>
</evidence>
<proteinExistence type="inferred from homology"/>
<dbReference type="EC" id="3.4.21.89" evidence="4 12"/>
<dbReference type="AlphaFoldDB" id="A0A317QD98"/>
<dbReference type="GO" id="GO:0006465">
    <property type="term" value="P:signal peptide processing"/>
    <property type="evidence" value="ECO:0007669"/>
    <property type="project" value="InterPro"/>
</dbReference>
<keyword evidence="8 12" id="KW-0378">Hydrolase</keyword>
<comment type="caution">
    <text evidence="14">The sequence shown here is derived from an EMBL/GenBank/DDBJ whole genome shotgun (WGS) entry which is preliminary data.</text>
</comment>
<keyword evidence="10 12" id="KW-0472">Membrane</keyword>
<accession>A0A317QD98</accession>
<evidence type="ECO:0000256" key="3">
    <source>
        <dbReference type="ARBA" id="ARBA00009370"/>
    </source>
</evidence>
<dbReference type="PROSITE" id="PS00761">
    <property type="entry name" value="SPASE_I_3"/>
    <property type="match status" value="1"/>
</dbReference>
<dbReference type="InterPro" id="IPR019533">
    <property type="entry name" value="Peptidase_S26"/>
</dbReference>
<dbReference type="RefSeq" id="WP_110075188.1">
    <property type="nucleotide sequence ID" value="NZ_QGTT01000002.1"/>
</dbReference>
<dbReference type="CDD" id="cd06530">
    <property type="entry name" value="S26_SPase_I"/>
    <property type="match status" value="1"/>
</dbReference>
<feature type="domain" description="Peptidase S26" evidence="13">
    <location>
        <begin position="61"/>
        <end position="278"/>
    </location>
</feature>
<organism evidence="14 15">
    <name type="scientific">Pseudidiomarina maritima</name>
    <dbReference type="NCBI Taxonomy" id="519453"/>
    <lineage>
        <taxon>Bacteria</taxon>
        <taxon>Pseudomonadati</taxon>
        <taxon>Pseudomonadota</taxon>
        <taxon>Gammaproteobacteria</taxon>
        <taxon>Alteromonadales</taxon>
        <taxon>Idiomarinaceae</taxon>
        <taxon>Pseudidiomarina</taxon>
    </lineage>
</organism>
<dbReference type="InterPro" id="IPR036286">
    <property type="entry name" value="LexA/Signal_pep-like_sf"/>
</dbReference>
<keyword evidence="15" id="KW-1185">Reference proteome</keyword>
<dbReference type="InterPro" id="IPR019758">
    <property type="entry name" value="Pept_S26A_signal_pept_1_CS"/>
</dbReference>
<evidence type="ECO:0000256" key="12">
    <source>
        <dbReference type="RuleBase" id="RU362042"/>
    </source>
</evidence>
<reference evidence="14 15" key="1">
    <citation type="submission" date="2018-05" db="EMBL/GenBank/DDBJ databases">
        <title>Freshwater and sediment microbial communities from various areas in North America, analyzing microbe dynamics in response to fracking.</title>
        <authorList>
            <person name="Lamendella R."/>
        </authorList>
    </citation>
    <scope>NUCLEOTIDE SEQUENCE [LARGE SCALE GENOMIC DNA]</scope>
    <source>
        <strain evidence="14 15">125B1</strain>
    </source>
</reference>
<keyword evidence="12" id="KW-0645">Protease</keyword>
<evidence type="ECO:0000256" key="1">
    <source>
        <dbReference type="ARBA" id="ARBA00000677"/>
    </source>
</evidence>
<dbReference type="PROSITE" id="PS00760">
    <property type="entry name" value="SPASE_I_2"/>
    <property type="match status" value="1"/>
</dbReference>
<comment type="catalytic activity">
    <reaction evidence="1 12">
        <text>Cleavage of hydrophobic, N-terminal signal or leader sequences from secreted and periplasmic proteins.</text>
        <dbReference type="EC" id="3.4.21.89"/>
    </reaction>
</comment>
<feature type="active site" evidence="11">
    <location>
        <position position="146"/>
    </location>
</feature>